<organism evidence="1 2">
    <name type="scientific">Plasmodium relictum</name>
    <dbReference type="NCBI Taxonomy" id="85471"/>
    <lineage>
        <taxon>Eukaryota</taxon>
        <taxon>Sar</taxon>
        <taxon>Alveolata</taxon>
        <taxon>Apicomplexa</taxon>
        <taxon>Aconoidasida</taxon>
        <taxon>Haemosporida</taxon>
        <taxon>Plasmodiidae</taxon>
        <taxon>Plasmodium</taxon>
        <taxon>Plasmodium (Haemamoeba)</taxon>
    </lineage>
</organism>
<keyword evidence="2" id="KW-1185">Reference proteome</keyword>
<protein>
    <submittedName>
        <fullName evidence="1">Uncharacterized protein</fullName>
    </submittedName>
</protein>
<dbReference type="GeneID" id="39737404"/>
<dbReference type="PANTHER" id="PTHR21847:SF1">
    <property type="entry name" value="EF-HAND CALCIUM-BINDING DOMAIN-CONTAINING PROTEIN 10"/>
    <property type="match status" value="1"/>
</dbReference>
<accession>A0A1J1HCX9</accession>
<dbReference type="KEGG" id="prel:PRELSG_1216000"/>
<dbReference type="Proteomes" id="UP000220158">
    <property type="component" value="Chromosome 12"/>
</dbReference>
<reference evidence="1 2" key="1">
    <citation type="submission" date="2015-04" db="EMBL/GenBank/DDBJ databases">
        <authorList>
            <consortium name="Pathogen Informatics"/>
        </authorList>
    </citation>
    <scope>NUCLEOTIDE SEQUENCE [LARGE SCALE GENOMIC DNA]</scope>
    <source>
        <strain evidence="1 2">SGS1</strain>
    </source>
</reference>
<dbReference type="AlphaFoldDB" id="A0A1J1HCX9"/>
<name>A0A1J1HCX9_PLARL</name>
<dbReference type="VEuPathDB" id="PlasmoDB:PRELSG_1216000"/>
<dbReference type="PANTHER" id="PTHR21847">
    <property type="entry name" value="EF-HAND CALCIUM-BINDING DOMAIN-CONTAINING PROTEIN 10"/>
    <property type="match status" value="1"/>
</dbReference>
<evidence type="ECO:0000313" key="1">
    <source>
        <dbReference type="EMBL" id="CRH01276.1"/>
    </source>
</evidence>
<sequence>MNENLEYIRNKKLIEIFEGLLGYIYFKKPKNIIMSIIDELKKLEKEKKIKNVFNKKDIETVYTFINLENNKYITKDKCILGLNQFLLNNKQREYMEKTEIKDNVDLEIFTSYAEEIINV</sequence>
<gene>
    <name evidence="1" type="ORF">PRELSG_1216000</name>
</gene>
<dbReference type="RefSeq" id="XP_028534277.1">
    <property type="nucleotide sequence ID" value="XM_028677938.1"/>
</dbReference>
<dbReference type="OMA" id="YFEKPQN"/>
<proteinExistence type="predicted"/>
<evidence type="ECO:0000313" key="2">
    <source>
        <dbReference type="Proteomes" id="UP000220158"/>
    </source>
</evidence>
<dbReference type="InterPro" id="IPR039879">
    <property type="entry name" value="EFC10"/>
</dbReference>
<dbReference type="EMBL" id="LN835307">
    <property type="protein sequence ID" value="CRH01276.1"/>
    <property type="molecule type" value="Genomic_DNA"/>
</dbReference>
<dbReference type="OrthoDB" id="10260455at2759"/>